<gene>
    <name evidence="2" type="primary">ORF27792</name>
</gene>
<name>A0A0B6YL49_9EUPU</name>
<reference evidence="2" key="1">
    <citation type="submission" date="2014-12" db="EMBL/GenBank/DDBJ databases">
        <title>Insight into the proteome of Arion vulgaris.</title>
        <authorList>
            <person name="Aradska J."/>
            <person name="Bulat T."/>
            <person name="Smidak R."/>
            <person name="Sarate P."/>
            <person name="Gangsoo J."/>
            <person name="Sialana F."/>
            <person name="Bilban M."/>
            <person name="Lubec G."/>
        </authorList>
    </citation>
    <scope>NUCLEOTIDE SEQUENCE</scope>
    <source>
        <tissue evidence="2">Skin</tissue>
    </source>
</reference>
<sequence>TSTSTNERGCLPENVSPLRHGENMELNSQSHNLDLHRQNEREDVERQDGDVQC</sequence>
<proteinExistence type="predicted"/>
<organism evidence="2">
    <name type="scientific">Arion vulgaris</name>
    <dbReference type="NCBI Taxonomy" id="1028688"/>
    <lineage>
        <taxon>Eukaryota</taxon>
        <taxon>Metazoa</taxon>
        <taxon>Spiralia</taxon>
        <taxon>Lophotrochozoa</taxon>
        <taxon>Mollusca</taxon>
        <taxon>Gastropoda</taxon>
        <taxon>Heterobranchia</taxon>
        <taxon>Euthyneura</taxon>
        <taxon>Panpulmonata</taxon>
        <taxon>Eupulmonata</taxon>
        <taxon>Stylommatophora</taxon>
        <taxon>Helicina</taxon>
        <taxon>Arionoidea</taxon>
        <taxon>Arionidae</taxon>
        <taxon>Arion</taxon>
    </lineage>
</organism>
<feature type="compositionally biased region" description="Basic and acidic residues" evidence="1">
    <location>
        <begin position="33"/>
        <end position="53"/>
    </location>
</feature>
<evidence type="ECO:0000256" key="1">
    <source>
        <dbReference type="SAM" id="MobiDB-lite"/>
    </source>
</evidence>
<dbReference type="EMBL" id="HACG01009636">
    <property type="protein sequence ID" value="CEK56501.1"/>
    <property type="molecule type" value="Transcribed_RNA"/>
</dbReference>
<protein>
    <submittedName>
        <fullName evidence="2">Uncharacterized protein</fullName>
    </submittedName>
</protein>
<evidence type="ECO:0000313" key="2">
    <source>
        <dbReference type="EMBL" id="CEK56501.1"/>
    </source>
</evidence>
<accession>A0A0B6YL49</accession>
<feature type="region of interest" description="Disordered" evidence="1">
    <location>
        <begin position="1"/>
        <end position="53"/>
    </location>
</feature>
<feature type="non-terminal residue" evidence="2">
    <location>
        <position position="1"/>
    </location>
</feature>
<dbReference type="AlphaFoldDB" id="A0A0B6YL49"/>